<feature type="transmembrane region" description="Helical" evidence="7">
    <location>
        <begin position="239"/>
        <end position="261"/>
    </location>
</feature>
<evidence type="ECO:0000256" key="3">
    <source>
        <dbReference type="ARBA" id="ARBA00022692"/>
    </source>
</evidence>
<dbReference type="PANTHER" id="PTHR40277">
    <property type="entry name" value="BLL5419 PROTEIN"/>
    <property type="match status" value="1"/>
</dbReference>
<keyword evidence="9" id="KW-1185">Reference proteome</keyword>
<name>A0A1H9WDH6_9GAMM</name>
<evidence type="ECO:0000256" key="7">
    <source>
        <dbReference type="SAM" id="Phobius"/>
    </source>
</evidence>
<feature type="transmembrane region" description="Helical" evidence="7">
    <location>
        <begin position="12"/>
        <end position="29"/>
    </location>
</feature>
<evidence type="ECO:0008006" key="10">
    <source>
        <dbReference type="Google" id="ProtNLM"/>
    </source>
</evidence>
<gene>
    <name evidence="8" type="ORF">SAMN04487958_11426</name>
</gene>
<evidence type="ECO:0000256" key="4">
    <source>
        <dbReference type="ARBA" id="ARBA00022989"/>
    </source>
</evidence>
<dbReference type="EMBL" id="FOGS01000014">
    <property type="protein sequence ID" value="SES31831.1"/>
    <property type="molecule type" value="Genomic_DNA"/>
</dbReference>
<dbReference type="AlphaFoldDB" id="A0A1H9WDH6"/>
<accession>A0A1H9WDH6</accession>
<keyword evidence="3 7" id="KW-0812">Transmembrane</keyword>
<dbReference type="GO" id="GO:0005886">
    <property type="term" value="C:plasma membrane"/>
    <property type="evidence" value="ECO:0007669"/>
    <property type="project" value="UniProtKB-SubCell"/>
</dbReference>
<proteinExistence type="predicted"/>
<reference evidence="9" key="1">
    <citation type="submission" date="2016-10" db="EMBL/GenBank/DDBJ databases">
        <authorList>
            <person name="Varghese N."/>
            <person name="Submissions S."/>
        </authorList>
    </citation>
    <scope>NUCLEOTIDE SEQUENCE [LARGE SCALE GENOMIC DNA]</scope>
    <source>
        <strain evidence="9">CGMCC 1.6495</strain>
    </source>
</reference>
<evidence type="ECO:0000256" key="2">
    <source>
        <dbReference type="ARBA" id="ARBA00022475"/>
    </source>
</evidence>
<feature type="transmembrane region" description="Helical" evidence="7">
    <location>
        <begin position="153"/>
        <end position="177"/>
    </location>
</feature>
<keyword evidence="5 7" id="KW-0472">Membrane</keyword>
<feature type="region of interest" description="Disordered" evidence="6">
    <location>
        <begin position="598"/>
        <end position="617"/>
    </location>
</feature>
<keyword evidence="4 7" id="KW-1133">Transmembrane helix</keyword>
<feature type="transmembrane region" description="Helical" evidence="7">
    <location>
        <begin position="84"/>
        <end position="102"/>
    </location>
</feature>
<feature type="transmembrane region" description="Helical" evidence="7">
    <location>
        <begin position="273"/>
        <end position="303"/>
    </location>
</feature>
<feature type="transmembrane region" description="Helical" evidence="7">
    <location>
        <begin position="198"/>
        <end position="219"/>
    </location>
</feature>
<dbReference type="Pfam" id="PF03706">
    <property type="entry name" value="LPG_synthase_TM"/>
    <property type="match status" value="1"/>
</dbReference>
<feature type="compositionally biased region" description="Basic residues" evidence="6">
    <location>
        <begin position="413"/>
        <end position="425"/>
    </location>
</feature>
<feature type="region of interest" description="Disordered" evidence="6">
    <location>
        <begin position="413"/>
        <end position="436"/>
    </location>
</feature>
<keyword evidence="2" id="KW-1003">Cell membrane</keyword>
<organism evidence="8 9">
    <name type="scientific">Vreelandella subterranea</name>
    <dbReference type="NCBI Taxonomy" id="416874"/>
    <lineage>
        <taxon>Bacteria</taxon>
        <taxon>Pseudomonadati</taxon>
        <taxon>Pseudomonadota</taxon>
        <taxon>Gammaproteobacteria</taxon>
        <taxon>Oceanospirillales</taxon>
        <taxon>Halomonadaceae</taxon>
        <taxon>Vreelandella</taxon>
    </lineage>
</organism>
<dbReference type="STRING" id="416874.SAMN04487958_11426"/>
<feature type="transmembrane region" description="Helical" evidence="7">
    <location>
        <begin position="41"/>
        <end position="64"/>
    </location>
</feature>
<dbReference type="Proteomes" id="UP000198505">
    <property type="component" value="Unassembled WGS sequence"/>
</dbReference>
<evidence type="ECO:0000256" key="6">
    <source>
        <dbReference type="SAM" id="MobiDB-lite"/>
    </source>
</evidence>
<sequence length="617" mass="66064">MVNAQWWHSPWLRRVVVSGLLLGAVALWVDPRAIVAQVQRFSLGWVLLALLISVGQVALSAWRWQLTARLIQVPMRFGYALREYYLALLVNQLLPGGVLGDAGRAHRHASQSASRGRAWRAVIIERVSGQVAMGLLTLVALALSPLWHAALGWSVWLSIGVAGALCVGGISALVGLARKGSINVPGWCLSVGRDIQRGLLTAGVWPLQLLSSLTIVLSYGLVMVCAARAIGVELPVSSLLALAPVVLLAMLVPLSVAGWGVREGAAAGVWMWVGLPVAQGVAVSLAYGVVVLLASLPGLWVAIGRRHAALPPESGRAQQDVEQGVFATTEGSQRGAQRSVQRFNRCHLQPRAPRANQQRRNKQVQPVDHACLDKLRDGNPAALDQDPAQLVRVEQFNDITGFELASVIQRQHAARHVGRRGGRRGIRPDHMQGGRHAGLKQLPVHRHAATRVEYNASGVNAANVAHGQLRIIRIGGTGTDNHGIGKPPQSVQMHKARPPVDVVGMTALGGNASVQALSQLRHHPRRRRCQGGQAARQLAGFSGHRVPIIRELACQQALPGGVRDDVSVGAQSIRTFHGVGHDASVRDQSLHHAVHGDPAQAPLARHASQPGGFYVSH</sequence>
<protein>
    <recommendedName>
        <fullName evidence="10">Lysylphosphatidylglycerol synthase TM region</fullName>
    </recommendedName>
</protein>
<evidence type="ECO:0000256" key="1">
    <source>
        <dbReference type="ARBA" id="ARBA00004651"/>
    </source>
</evidence>
<dbReference type="InterPro" id="IPR022791">
    <property type="entry name" value="L-PG_synthase/AglD"/>
</dbReference>
<evidence type="ECO:0000313" key="8">
    <source>
        <dbReference type="EMBL" id="SES31831.1"/>
    </source>
</evidence>
<evidence type="ECO:0000313" key="9">
    <source>
        <dbReference type="Proteomes" id="UP000198505"/>
    </source>
</evidence>
<dbReference type="PANTHER" id="PTHR40277:SF1">
    <property type="entry name" value="BLL5419 PROTEIN"/>
    <property type="match status" value="1"/>
</dbReference>
<feature type="transmembrane region" description="Helical" evidence="7">
    <location>
        <begin position="123"/>
        <end position="147"/>
    </location>
</feature>
<evidence type="ECO:0000256" key="5">
    <source>
        <dbReference type="ARBA" id="ARBA00023136"/>
    </source>
</evidence>
<comment type="subcellular location">
    <subcellularLocation>
        <location evidence="1">Cell membrane</location>
        <topology evidence="1">Multi-pass membrane protein</topology>
    </subcellularLocation>
</comment>